<organism evidence="1 2">
    <name type="scientific">Linderina macrospora</name>
    <dbReference type="NCBI Taxonomy" id="4868"/>
    <lineage>
        <taxon>Eukaryota</taxon>
        <taxon>Fungi</taxon>
        <taxon>Fungi incertae sedis</taxon>
        <taxon>Zoopagomycota</taxon>
        <taxon>Kickxellomycotina</taxon>
        <taxon>Kickxellomycetes</taxon>
        <taxon>Kickxellales</taxon>
        <taxon>Kickxellaceae</taxon>
        <taxon>Linderina</taxon>
    </lineage>
</organism>
<accession>A0ACC1JA79</accession>
<keyword evidence="2" id="KW-1185">Reference proteome</keyword>
<proteinExistence type="predicted"/>
<evidence type="ECO:0000313" key="1">
    <source>
        <dbReference type="EMBL" id="KAJ1943719.1"/>
    </source>
</evidence>
<dbReference type="Proteomes" id="UP001150603">
    <property type="component" value="Unassembled WGS sequence"/>
</dbReference>
<feature type="non-terminal residue" evidence="1">
    <location>
        <position position="1"/>
    </location>
</feature>
<name>A0ACC1JA79_9FUNG</name>
<reference evidence="1" key="1">
    <citation type="submission" date="2022-07" db="EMBL/GenBank/DDBJ databases">
        <title>Phylogenomic reconstructions and comparative analyses of Kickxellomycotina fungi.</title>
        <authorList>
            <person name="Reynolds N.K."/>
            <person name="Stajich J.E."/>
            <person name="Barry K."/>
            <person name="Grigoriev I.V."/>
            <person name="Crous P."/>
            <person name="Smith M.E."/>
        </authorList>
    </citation>
    <scope>NUCLEOTIDE SEQUENCE</scope>
    <source>
        <strain evidence="1">NRRL 5244</strain>
    </source>
</reference>
<dbReference type="EMBL" id="JANBPW010001641">
    <property type="protein sequence ID" value="KAJ1943719.1"/>
    <property type="molecule type" value="Genomic_DNA"/>
</dbReference>
<evidence type="ECO:0000313" key="2">
    <source>
        <dbReference type="Proteomes" id="UP001150603"/>
    </source>
</evidence>
<gene>
    <name evidence="1" type="ORF">FBU59_002820</name>
</gene>
<sequence length="218" mass="23830">FWTTRGFAVADVNYGGSTNKGRAYRERLYPWFGVVDVQDCCAAALYLAETGKVDRQRLTIMGESAGGFCTLAALTFRPEVFAAGASICGVSDLELLAQETHKFESQYMTRLIGPYPEARDRIVARSPINSVDKLVRPTAFFQGADDKIVPPNQATALAEALKEKGVMVAHVEIPGEGHGFRKAENIVLALEGQLYFFSKVLGFAPAGDIQSIEIFNEK</sequence>
<comment type="caution">
    <text evidence="1">The sequence shown here is derived from an EMBL/GenBank/DDBJ whole genome shotgun (WGS) entry which is preliminary data.</text>
</comment>
<protein>
    <submittedName>
        <fullName evidence="1">Uncharacterized protein</fullName>
    </submittedName>
</protein>